<gene>
    <name evidence="2" type="ORF">PENSOL_c007G00093</name>
</gene>
<accession>A0A1V6RCK1</accession>
<organism evidence="2 3">
    <name type="scientific">Penicillium solitum</name>
    <dbReference type="NCBI Taxonomy" id="60172"/>
    <lineage>
        <taxon>Eukaryota</taxon>
        <taxon>Fungi</taxon>
        <taxon>Dikarya</taxon>
        <taxon>Ascomycota</taxon>
        <taxon>Pezizomycotina</taxon>
        <taxon>Eurotiomycetes</taxon>
        <taxon>Eurotiomycetidae</taxon>
        <taxon>Eurotiales</taxon>
        <taxon>Aspergillaceae</taxon>
        <taxon>Penicillium</taxon>
    </lineage>
</organism>
<reference evidence="3" key="1">
    <citation type="journal article" date="2017" name="Nat. Microbiol.">
        <title>Global analysis of biosynthetic gene clusters reveals vast potential of secondary metabolite production in Penicillium species.</title>
        <authorList>
            <person name="Nielsen J.C."/>
            <person name="Grijseels S."/>
            <person name="Prigent S."/>
            <person name="Ji B."/>
            <person name="Dainat J."/>
            <person name="Nielsen K.F."/>
            <person name="Frisvad J.C."/>
            <person name="Workman M."/>
            <person name="Nielsen J."/>
        </authorList>
    </citation>
    <scope>NUCLEOTIDE SEQUENCE [LARGE SCALE GENOMIC DNA]</scope>
    <source>
        <strain evidence="3">IBT 29525</strain>
    </source>
</reference>
<comment type="caution">
    <text evidence="2">The sequence shown here is derived from an EMBL/GenBank/DDBJ whole genome shotgun (WGS) entry which is preliminary data.</text>
</comment>
<evidence type="ECO:0000256" key="1">
    <source>
        <dbReference type="SAM" id="MobiDB-lite"/>
    </source>
</evidence>
<name>A0A1V6RCK1_9EURO</name>
<protein>
    <submittedName>
        <fullName evidence="2">Uncharacterized protein</fullName>
    </submittedName>
</protein>
<dbReference type="EMBL" id="MDYO01000007">
    <property type="protein sequence ID" value="OQD99258.1"/>
    <property type="molecule type" value="Genomic_DNA"/>
</dbReference>
<sequence length="218" mass="23668">MASLVVAGYCKDERKGPSSRLLDPLGRPLQSQETPVFREDRSGYSSLELTRSSLDNLSQGQGQGRGRDRGRGRCESGIADTRLARSQLGLGSPVASGALALCIASFRLARCPSRLRWRFEVFTRPLGRHHRVAAATSNRSLGRLDIHHVTVDDTKLSLGPLAVTTASFRPPQTDSSDGYLDDHHVTVDASKFELGHSDVTSASLRSSQTDPWSDGLRG</sequence>
<evidence type="ECO:0000313" key="3">
    <source>
        <dbReference type="Proteomes" id="UP000191612"/>
    </source>
</evidence>
<feature type="region of interest" description="Disordered" evidence="1">
    <location>
        <begin position="13"/>
        <end position="42"/>
    </location>
</feature>
<dbReference type="AlphaFoldDB" id="A0A1V6RCK1"/>
<keyword evidence="3" id="KW-1185">Reference proteome</keyword>
<evidence type="ECO:0000313" key="2">
    <source>
        <dbReference type="EMBL" id="OQD99258.1"/>
    </source>
</evidence>
<proteinExistence type="predicted"/>
<dbReference type="Proteomes" id="UP000191612">
    <property type="component" value="Unassembled WGS sequence"/>
</dbReference>